<dbReference type="WBParaSite" id="ES5_v2.g22162.t1">
    <property type="protein sequence ID" value="ES5_v2.g22162.t1"/>
    <property type="gene ID" value="ES5_v2.g22162"/>
</dbReference>
<sequence length="632" mass="70920">MSPSNLLKDYIPKDATQQSTFLSKYPKYDGRGITMAIIEDGIDIPSTWKNPSKKWHLGITSLFKPNETSSENAEKPTDCIVWFNGQKWLACIDTSFMGELDGKKVLTNFRDEYDYDIFLNNITYCVTVHNKGNLLEIFTSFKNHASVVAQIAAAHFPDEPERDGLAPGAQIISMNVYNRRYNNYMNTDALKKALFKCIELDVDIVNYSISNFPRVVHKIVKEMAEKHGILIFKSAGNYGPAYFSTIKDDAPIYNSIFIIGSVKTADMKKNIYNIEDDSNNAPKIYCHSSRGPAINGECTIEFVAPGSAITPVPRWNYFKRNYFKGTSAAAPNAAGAIACLLSALKENSIKYNPTMLRLALSKTAYSPKNGNKLEFGHGIIQIDAAFEFLKSSMNEIQCSNISKNMIKLYQTREDDTFKAKWGKSSILLELLPCTSYILRKCLTKKLVIELLNDTYKEVKGIIVRKSGREKYVITVFNNNGNFRSVPQLKLVSNSNSLDSVIKHSQIQNDSFTVEIDPSILEPGSLYFAEIKATDSTNTIFLLPITVILPIKVTVENNYSIKKELTFEPGIPQRFFIEPPKGSYHCCIKLTALNPSTTTSILIHHAIENYNVAGSKKILEFSSSKKVQNHSIT</sequence>
<dbReference type="Proteomes" id="UP000887579">
    <property type="component" value="Unplaced"/>
</dbReference>
<protein>
    <submittedName>
        <fullName evidence="2">Peptidase S8/S53 domain-containing protein</fullName>
    </submittedName>
</protein>
<evidence type="ECO:0000313" key="2">
    <source>
        <dbReference type="WBParaSite" id="ES5_v2.g22162.t1"/>
    </source>
</evidence>
<accession>A0AC34FXQ4</accession>
<name>A0AC34FXQ4_9BILA</name>
<organism evidence="1 2">
    <name type="scientific">Panagrolaimus sp. ES5</name>
    <dbReference type="NCBI Taxonomy" id="591445"/>
    <lineage>
        <taxon>Eukaryota</taxon>
        <taxon>Metazoa</taxon>
        <taxon>Ecdysozoa</taxon>
        <taxon>Nematoda</taxon>
        <taxon>Chromadorea</taxon>
        <taxon>Rhabditida</taxon>
        <taxon>Tylenchina</taxon>
        <taxon>Panagrolaimomorpha</taxon>
        <taxon>Panagrolaimoidea</taxon>
        <taxon>Panagrolaimidae</taxon>
        <taxon>Panagrolaimus</taxon>
    </lineage>
</organism>
<proteinExistence type="predicted"/>
<reference evidence="2" key="1">
    <citation type="submission" date="2022-11" db="UniProtKB">
        <authorList>
            <consortium name="WormBaseParasite"/>
        </authorList>
    </citation>
    <scope>IDENTIFICATION</scope>
</reference>
<evidence type="ECO:0000313" key="1">
    <source>
        <dbReference type="Proteomes" id="UP000887579"/>
    </source>
</evidence>